<dbReference type="InterPro" id="IPR007460">
    <property type="entry name" value="BrnT_toxin"/>
</dbReference>
<dbReference type="Gene3D" id="3.10.450.530">
    <property type="entry name" value="Ribonuclease toxin, BrnT, of type II toxin-antitoxin system"/>
    <property type="match status" value="1"/>
</dbReference>
<gene>
    <name evidence="1" type="ORF">HJG44_10910</name>
</gene>
<sequence>MERLFDCDPAKRERLIADRGIDLLSLIPIFADRSRLDFEDRRRDYGEMRYVTIGQVGGRVFTLVYTIEAR</sequence>
<proteinExistence type="predicted"/>
<dbReference type="Proteomes" id="UP000564885">
    <property type="component" value="Unassembled WGS sequence"/>
</dbReference>
<evidence type="ECO:0000313" key="2">
    <source>
        <dbReference type="Proteomes" id="UP000564885"/>
    </source>
</evidence>
<accession>A0A849HZC2</accession>
<keyword evidence="2" id="KW-1185">Reference proteome</keyword>
<evidence type="ECO:0000313" key="1">
    <source>
        <dbReference type="EMBL" id="NNM72886.1"/>
    </source>
</evidence>
<protein>
    <submittedName>
        <fullName evidence="1">BrnT family toxin</fullName>
    </submittedName>
</protein>
<dbReference type="EMBL" id="JABEPP010000003">
    <property type="protein sequence ID" value="NNM72886.1"/>
    <property type="molecule type" value="Genomic_DNA"/>
</dbReference>
<name>A0A849HZC2_9HYPH</name>
<reference evidence="1 2" key="1">
    <citation type="submission" date="2020-04" db="EMBL/GenBank/DDBJ databases">
        <title>Enterovirga sp. isolate from soil.</title>
        <authorList>
            <person name="Chea S."/>
            <person name="Kim D.-U."/>
        </authorList>
    </citation>
    <scope>NUCLEOTIDE SEQUENCE [LARGE SCALE GENOMIC DNA]</scope>
    <source>
        <strain evidence="1 2">DB1703</strain>
    </source>
</reference>
<comment type="caution">
    <text evidence="1">The sequence shown here is derived from an EMBL/GenBank/DDBJ whole genome shotgun (WGS) entry which is preliminary data.</text>
</comment>
<dbReference type="RefSeq" id="WP_171218403.1">
    <property type="nucleotide sequence ID" value="NZ_JABEPP010000003.1"/>
</dbReference>
<dbReference type="InterPro" id="IPR038573">
    <property type="entry name" value="BrnT_sf"/>
</dbReference>
<organism evidence="1 2">
    <name type="scientific">Enterovirga aerilata</name>
    <dbReference type="NCBI Taxonomy" id="2730920"/>
    <lineage>
        <taxon>Bacteria</taxon>
        <taxon>Pseudomonadati</taxon>
        <taxon>Pseudomonadota</taxon>
        <taxon>Alphaproteobacteria</taxon>
        <taxon>Hyphomicrobiales</taxon>
        <taxon>Methylobacteriaceae</taxon>
        <taxon>Enterovirga</taxon>
    </lineage>
</organism>
<dbReference type="AlphaFoldDB" id="A0A849HZC2"/>
<dbReference type="Pfam" id="PF04365">
    <property type="entry name" value="BrnT_toxin"/>
    <property type="match status" value="1"/>
</dbReference>